<sequence>MRGWTRRELAVRVALLLAGLCIAHLGVTLFLQSDLGSDPFNVFVQGLFRGIPWPPLMEMTHGRTHLLVSLVILLVLLAVDRSYVGIGTVLCMALGGPIIDVYTLWLSPVIHGGLPLPLRLALLVAGCVILAFGMTIVIRSQAGTGPNDLVAVVLSDKLRKPFGPVRIGVDLTFALVGLALGGVVGLGTVICAFLVGPAAQLFFPISQRLCEAALAQFAGVRSQT</sequence>
<evidence type="ECO:0000313" key="3">
    <source>
        <dbReference type="Proteomes" id="UP000823915"/>
    </source>
</evidence>
<feature type="transmembrane region" description="Helical" evidence="1">
    <location>
        <begin position="167"/>
        <end position="195"/>
    </location>
</feature>
<dbReference type="InterPro" id="IPR038750">
    <property type="entry name" value="YczE/YyaS-like"/>
</dbReference>
<dbReference type="Pfam" id="PF19700">
    <property type="entry name" value="DUF6198"/>
    <property type="match status" value="1"/>
</dbReference>
<feature type="transmembrane region" description="Helical" evidence="1">
    <location>
        <begin position="62"/>
        <end position="79"/>
    </location>
</feature>
<keyword evidence="1" id="KW-0472">Membrane</keyword>
<evidence type="ECO:0008006" key="4">
    <source>
        <dbReference type="Google" id="ProtNLM"/>
    </source>
</evidence>
<evidence type="ECO:0000256" key="1">
    <source>
        <dbReference type="SAM" id="Phobius"/>
    </source>
</evidence>
<feature type="transmembrane region" description="Helical" evidence="1">
    <location>
        <begin position="9"/>
        <end position="31"/>
    </location>
</feature>
<dbReference type="PANTHER" id="PTHR40078:SF1">
    <property type="entry name" value="INTEGRAL MEMBRANE PROTEIN"/>
    <property type="match status" value="1"/>
</dbReference>
<protein>
    <recommendedName>
        <fullName evidence="4">Membrane protein YczE</fullName>
    </recommendedName>
</protein>
<dbReference type="Proteomes" id="UP000823915">
    <property type="component" value="Unassembled WGS sequence"/>
</dbReference>
<keyword evidence="1" id="KW-1133">Transmembrane helix</keyword>
<feature type="transmembrane region" description="Helical" evidence="1">
    <location>
        <begin position="118"/>
        <end position="138"/>
    </location>
</feature>
<proteinExistence type="predicted"/>
<keyword evidence="1" id="KW-0812">Transmembrane</keyword>
<dbReference type="EMBL" id="DXDU01000069">
    <property type="protein sequence ID" value="HIY26391.1"/>
    <property type="molecule type" value="Genomic_DNA"/>
</dbReference>
<dbReference type="PANTHER" id="PTHR40078">
    <property type="entry name" value="INTEGRAL MEMBRANE PROTEIN-RELATED"/>
    <property type="match status" value="1"/>
</dbReference>
<reference evidence="2" key="1">
    <citation type="journal article" date="2021" name="PeerJ">
        <title>Extensive microbial diversity within the chicken gut microbiome revealed by metagenomics and culture.</title>
        <authorList>
            <person name="Gilroy R."/>
            <person name="Ravi A."/>
            <person name="Getino M."/>
            <person name="Pursley I."/>
            <person name="Horton D.L."/>
            <person name="Alikhan N.F."/>
            <person name="Baker D."/>
            <person name="Gharbi K."/>
            <person name="Hall N."/>
            <person name="Watson M."/>
            <person name="Adriaenssens E.M."/>
            <person name="Foster-Nyarko E."/>
            <person name="Jarju S."/>
            <person name="Secka A."/>
            <person name="Antonio M."/>
            <person name="Oren A."/>
            <person name="Chaudhuri R.R."/>
            <person name="La Ragione R."/>
            <person name="Hildebrand F."/>
            <person name="Pallen M.J."/>
        </authorList>
    </citation>
    <scope>NUCLEOTIDE SEQUENCE</scope>
    <source>
        <strain evidence="2">1282</strain>
    </source>
</reference>
<feature type="transmembrane region" description="Helical" evidence="1">
    <location>
        <begin position="86"/>
        <end position="106"/>
    </location>
</feature>
<evidence type="ECO:0000313" key="2">
    <source>
        <dbReference type="EMBL" id="HIY26391.1"/>
    </source>
</evidence>
<reference evidence="2" key="2">
    <citation type="submission" date="2021-04" db="EMBL/GenBank/DDBJ databases">
        <authorList>
            <person name="Gilroy R."/>
        </authorList>
    </citation>
    <scope>NUCLEOTIDE SEQUENCE</scope>
    <source>
        <strain evidence="2">1282</strain>
    </source>
</reference>
<name>A0A9D1YC29_9FIRM</name>
<accession>A0A9D1YC29</accession>
<organism evidence="2 3">
    <name type="scientific">Candidatus Acutalibacter pullistercoris</name>
    <dbReference type="NCBI Taxonomy" id="2838418"/>
    <lineage>
        <taxon>Bacteria</taxon>
        <taxon>Bacillati</taxon>
        <taxon>Bacillota</taxon>
        <taxon>Clostridia</taxon>
        <taxon>Eubacteriales</taxon>
        <taxon>Acutalibacteraceae</taxon>
        <taxon>Acutalibacter</taxon>
    </lineage>
</organism>
<dbReference type="AlphaFoldDB" id="A0A9D1YC29"/>
<gene>
    <name evidence="2" type="ORF">H9838_04355</name>
</gene>
<comment type="caution">
    <text evidence="2">The sequence shown here is derived from an EMBL/GenBank/DDBJ whole genome shotgun (WGS) entry which is preliminary data.</text>
</comment>